<evidence type="ECO:0000259" key="1">
    <source>
        <dbReference type="Pfam" id="PF13503"/>
    </source>
</evidence>
<accession>A0A1V0B9C5</accession>
<reference evidence="2 3" key="1">
    <citation type="submission" date="2017-03" db="EMBL/GenBank/DDBJ databases">
        <title>Complete genome sequence of the novel DNRA strain Pseudomonas sp. S-6-2 isolated from Chinese polluted river sediment. Journal of Biotechnology.</title>
        <authorList>
            <person name="Li J."/>
            <person name="Xiang F."/>
            <person name="Wang L."/>
            <person name="Xi L."/>
            <person name="Liu J."/>
        </authorList>
    </citation>
    <scope>NUCLEOTIDE SEQUENCE [LARGE SCALE GENOMIC DNA]</scope>
    <source>
        <strain evidence="2 3">S-6-2</strain>
    </source>
</reference>
<sequence>MRPLPGRCLCRRRTVMACVQSWLAEQGEHAREIYLVMDASNVSACYQEQIEALAGKESLRLYAGTVAEKLADQGPCLYALGSAIAAQADLLNESAHTWEWLIAAPSGRLHALATHWQERLIIDRGASPVLFRLHDYRVMLRALSRLSDEELPAFLGPVESLCVWTGQGCRTQDNPKPGLYPLPKQPAWLENAALNDEVLCSNLRHYLLSEHPEAYSRLAAQRDPGTWVVQMAGLARQWGWHASQQLVFLVRESLSAHDGEIPRHWYPEMNETAQQHYVRVAGR</sequence>
<protein>
    <recommendedName>
        <fullName evidence="1">DUF4123 domain-containing protein</fullName>
    </recommendedName>
</protein>
<dbReference type="InterPro" id="IPR025391">
    <property type="entry name" value="DUF4123"/>
</dbReference>
<dbReference type="KEGG" id="ppha:BVH74_17210"/>
<keyword evidence="3" id="KW-1185">Reference proteome</keyword>
<evidence type="ECO:0000313" key="3">
    <source>
        <dbReference type="Proteomes" id="UP000243488"/>
    </source>
</evidence>
<dbReference type="Proteomes" id="UP000243488">
    <property type="component" value="Chromosome"/>
</dbReference>
<organism evidence="2 3">
    <name type="scientific">Halopseudomonas phragmitis</name>
    <dbReference type="NCBI Taxonomy" id="1931241"/>
    <lineage>
        <taxon>Bacteria</taxon>
        <taxon>Pseudomonadati</taxon>
        <taxon>Pseudomonadota</taxon>
        <taxon>Gammaproteobacteria</taxon>
        <taxon>Pseudomonadales</taxon>
        <taxon>Pseudomonadaceae</taxon>
        <taxon>Halopseudomonas</taxon>
    </lineage>
</organism>
<name>A0A1V0B9C5_9GAMM</name>
<gene>
    <name evidence="2" type="ORF">BVH74_17210</name>
</gene>
<dbReference type="EMBL" id="CP020100">
    <property type="protein sequence ID" value="AQZ96384.1"/>
    <property type="molecule type" value="Genomic_DNA"/>
</dbReference>
<dbReference type="AlphaFoldDB" id="A0A1V0B9C5"/>
<dbReference type="STRING" id="1931241.BVH74_17210"/>
<evidence type="ECO:0000313" key="2">
    <source>
        <dbReference type="EMBL" id="AQZ96384.1"/>
    </source>
</evidence>
<dbReference type="Pfam" id="PF13503">
    <property type="entry name" value="DUF4123"/>
    <property type="match status" value="1"/>
</dbReference>
<feature type="domain" description="DUF4123" evidence="1">
    <location>
        <begin position="33"/>
        <end position="151"/>
    </location>
</feature>
<proteinExistence type="predicted"/>